<reference evidence="4" key="1">
    <citation type="submission" date="2024-03" db="EMBL/GenBank/DDBJ databases">
        <title>WGS assembly of Saponaria officinalis var. Norfolk2.</title>
        <authorList>
            <person name="Jenkins J."/>
            <person name="Shu S."/>
            <person name="Grimwood J."/>
            <person name="Barry K."/>
            <person name="Goodstein D."/>
            <person name="Schmutz J."/>
            <person name="Leebens-Mack J."/>
            <person name="Osbourn A."/>
        </authorList>
    </citation>
    <scope>NUCLEOTIDE SEQUENCE [LARGE SCALE GENOMIC DNA]</scope>
    <source>
        <strain evidence="4">JIC</strain>
    </source>
</reference>
<feature type="compositionally biased region" description="Polar residues" evidence="2">
    <location>
        <begin position="123"/>
        <end position="140"/>
    </location>
</feature>
<keyword evidence="5" id="KW-1185">Reference proteome</keyword>
<dbReference type="Proteomes" id="UP001443914">
    <property type="component" value="Unassembled WGS sequence"/>
</dbReference>
<evidence type="ECO:0000259" key="3">
    <source>
        <dbReference type="PROSITE" id="PS50089"/>
    </source>
</evidence>
<feature type="region of interest" description="Disordered" evidence="2">
    <location>
        <begin position="195"/>
        <end position="236"/>
    </location>
</feature>
<protein>
    <recommendedName>
        <fullName evidence="3">RING-type domain-containing protein</fullName>
    </recommendedName>
</protein>
<dbReference type="EMBL" id="JBDFQZ010000004">
    <property type="protein sequence ID" value="KAK9733920.1"/>
    <property type="molecule type" value="Genomic_DNA"/>
</dbReference>
<name>A0AAW1LI34_SAPOF</name>
<dbReference type="PROSITE" id="PS50089">
    <property type="entry name" value="ZF_RING_2"/>
    <property type="match status" value="1"/>
</dbReference>
<keyword evidence="1" id="KW-0862">Zinc</keyword>
<dbReference type="CDD" id="cd16449">
    <property type="entry name" value="RING-HC"/>
    <property type="match status" value="1"/>
</dbReference>
<dbReference type="GO" id="GO:0008270">
    <property type="term" value="F:zinc ion binding"/>
    <property type="evidence" value="ECO:0007669"/>
    <property type="project" value="UniProtKB-KW"/>
</dbReference>
<accession>A0AAW1LI34</accession>
<keyword evidence="1" id="KW-0479">Metal-binding</keyword>
<feature type="compositionally biased region" description="Basic and acidic residues" evidence="2">
    <location>
        <begin position="195"/>
        <end position="204"/>
    </location>
</feature>
<feature type="region of interest" description="Disordered" evidence="2">
    <location>
        <begin position="93"/>
        <end position="141"/>
    </location>
</feature>
<dbReference type="InterPro" id="IPR001841">
    <property type="entry name" value="Znf_RING"/>
</dbReference>
<evidence type="ECO:0000256" key="1">
    <source>
        <dbReference type="PROSITE-ProRule" id="PRU00175"/>
    </source>
</evidence>
<dbReference type="SMART" id="SM00184">
    <property type="entry name" value="RING"/>
    <property type="match status" value="1"/>
</dbReference>
<evidence type="ECO:0000256" key="2">
    <source>
        <dbReference type="SAM" id="MobiDB-lite"/>
    </source>
</evidence>
<feature type="compositionally biased region" description="Basic and acidic residues" evidence="2">
    <location>
        <begin position="220"/>
        <end position="232"/>
    </location>
</feature>
<sequence>MEREGGGIVVAAAPPTTPRRLSSQHSTLRDSFIASDIADGLNTASTANHSNNSTSARLVSNLTLGAVLNEDKKSPPPNNVVVRTLLDVIRNDETRNIDGGSPNNSRKSWKSFKETLRRKKARNPNSRRWASSMSVPQSDVLSNRNSLRNALRNNSIRIVDTGPADDVSLMEVGGGGSPRSGGSFRLSAALAAEREQTRRRLSRELDEDGIDVSGLSAQESGHENEEGDRETGSDFGAAASQPVRMSLMDLLEETDRQAGVSGPTYRLGDVEEEEAEDEEVVEELGKHEFSCCVCMVRHKGAAFIPCGHTFCRLCSRELFVQRGNCPLCNNFILEILNIF</sequence>
<proteinExistence type="predicted"/>
<evidence type="ECO:0000313" key="5">
    <source>
        <dbReference type="Proteomes" id="UP001443914"/>
    </source>
</evidence>
<dbReference type="SUPFAM" id="SSF57850">
    <property type="entry name" value="RING/U-box"/>
    <property type="match status" value="1"/>
</dbReference>
<gene>
    <name evidence="4" type="ORF">RND81_04G101000</name>
</gene>
<dbReference type="AlphaFoldDB" id="A0AAW1LI34"/>
<dbReference type="InterPro" id="IPR013083">
    <property type="entry name" value="Znf_RING/FYVE/PHD"/>
</dbReference>
<keyword evidence="1" id="KW-0863">Zinc-finger</keyword>
<feature type="domain" description="RING-type" evidence="3">
    <location>
        <begin position="291"/>
        <end position="329"/>
    </location>
</feature>
<comment type="caution">
    <text evidence="4">The sequence shown here is derived from an EMBL/GenBank/DDBJ whole genome shotgun (WGS) entry which is preliminary data.</text>
</comment>
<evidence type="ECO:0000313" key="4">
    <source>
        <dbReference type="EMBL" id="KAK9733920.1"/>
    </source>
</evidence>
<organism evidence="4 5">
    <name type="scientific">Saponaria officinalis</name>
    <name type="common">Common soapwort</name>
    <name type="synonym">Lychnis saponaria</name>
    <dbReference type="NCBI Taxonomy" id="3572"/>
    <lineage>
        <taxon>Eukaryota</taxon>
        <taxon>Viridiplantae</taxon>
        <taxon>Streptophyta</taxon>
        <taxon>Embryophyta</taxon>
        <taxon>Tracheophyta</taxon>
        <taxon>Spermatophyta</taxon>
        <taxon>Magnoliopsida</taxon>
        <taxon>eudicotyledons</taxon>
        <taxon>Gunneridae</taxon>
        <taxon>Pentapetalae</taxon>
        <taxon>Caryophyllales</taxon>
        <taxon>Caryophyllaceae</taxon>
        <taxon>Caryophylleae</taxon>
        <taxon>Saponaria</taxon>
    </lineage>
</organism>
<dbReference type="PANTHER" id="PTHR46629">
    <property type="entry name" value="OS01G0917900 PROTEIN"/>
    <property type="match status" value="1"/>
</dbReference>
<dbReference type="Pfam" id="PF13920">
    <property type="entry name" value="zf-C3HC4_3"/>
    <property type="match status" value="1"/>
</dbReference>
<dbReference type="Gene3D" id="3.30.40.10">
    <property type="entry name" value="Zinc/RING finger domain, C3HC4 (zinc finger)"/>
    <property type="match status" value="1"/>
</dbReference>